<feature type="domain" description="Solute-binding protein family 5" evidence="5">
    <location>
        <begin position="118"/>
        <end position="497"/>
    </location>
</feature>
<organism evidence="6 7">
    <name type="scientific">Psittacicella hinzii</name>
    <dbReference type="NCBI Taxonomy" id="2028575"/>
    <lineage>
        <taxon>Bacteria</taxon>
        <taxon>Pseudomonadati</taxon>
        <taxon>Pseudomonadota</taxon>
        <taxon>Gammaproteobacteria</taxon>
        <taxon>Pasteurellales</taxon>
        <taxon>Psittacicellaceae</taxon>
        <taxon>Psittacicella</taxon>
    </lineage>
</organism>
<dbReference type="Proteomes" id="UP000265691">
    <property type="component" value="Unassembled WGS sequence"/>
</dbReference>
<dbReference type="EMBL" id="NRHC01000120">
    <property type="protein sequence ID" value="RIY31173.1"/>
    <property type="molecule type" value="Genomic_DNA"/>
</dbReference>
<dbReference type="GO" id="GO:0043190">
    <property type="term" value="C:ATP-binding cassette (ABC) transporter complex"/>
    <property type="evidence" value="ECO:0007669"/>
    <property type="project" value="InterPro"/>
</dbReference>
<name>A0A3A1XYX3_9GAMM</name>
<accession>A0A3A1XYX3</accession>
<dbReference type="FunFam" id="3.90.76.10:FF:000001">
    <property type="entry name" value="Oligopeptide ABC transporter substrate-binding protein"/>
    <property type="match status" value="1"/>
</dbReference>
<dbReference type="SUPFAM" id="SSF53850">
    <property type="entry name" value="Periplasmic binding protein-like II"/>
    <property type="match status" value="1"/>
</dbReference>
<dbReference type="GO" id="GO:0015833">
    <property type="term" value="P:peptide transport"/>
    <property type="evidence" value="ECO:0007669"/>
    <property type="project" value="TreeGrafter"/>
</dbReference>
<gene>
    <name evidence="6" type="ORF">CKF54_07325</name>
</gene>
<dbReference type="PANTHER" id="PTHR30290:SF10">
    <property type="entry name" value="PERIPLASMIC OLIGOPEPTIDE-BINDING PROTEIN-RELATED"/>
    <property type="match status" value="1"/>
</dbReference>
<evidence type="ECO:0000256" key="4">
    <source>
        <dbReference type="ARBA" id="ARBA00022729"/>
    </source>
</evidence>
<dbReference type="PANTHER" id="PTHR30290">
    <property type="entry name" value="PERIPLASMIC BINDING COMPONENT OF ABC TRANSPORTER"/>
    <property type="match status" value="1"/>
</dbReference>
<comment type="similarity">
    <text evidence="2">Belongs to the bacterial solute-binding protein 5 family.</text>
</comment>
<dbReference type="GO" id="GO:1904680">
    <property type="term" value="F:peptide transmembrane transporter activity"/>
    <property type="evidence" value="ECO:0007669"/>
    <property type="project" value="TreeGrafter"/>
</dbReference>
<evidence type="ECO:0000313" key="6">
    <source>
        <dbReference type="EMBL" id="RIY31173.1"/>
    </source>
</evidence>
<keyword evidence="7" id="KW-1185">Reference proteome</keyword>
<evidence type="ECO:0000313" key="7">
    <source>
        <dbReference type="Proteomes" id="UP000265691"/>
    </source>
</evidence>
<dbReference type="Gene3D" id="3.10.105.10">
    <property type="entry name" value="Dipeptide-binding Protein, Domain 3"/>
    <property type="match status" value="1"/>
</dbReference>
<protein>
    <recommendedName>
        <fullName evidence="5">Solute-binding protein family 5 domain-containing protein</fullName>
    </recommendedName>
</protein>
<comment type="caution">
    <text evidence="6">The sequence shown here is derived from an EMBL/GenBank/DDBJ whole genome shotgun (WGS) entry which is preliminary data.</text>
</comment>
<dbReference type="InterPro" id="IPR039424">
    <property type="entry name" value="SBP_5"/>
</dbReference>
<dbReference type="Pfam" id="PF00496">
    <property type="entry name" value="SBP_bac_5"/>
    <property type="match status" value="1"/>
</dbReference>
<dbReference type="Gene3D" id="3.40.190.10">
    <property type="entry name" value="Periplasmic binding protein-like II"/>
    <property type="match status" value="1"/>
</dbReference>
<evidence type="ECO:0000256" key="1">
    <source>
        <dbReference type="ARBA" id="ARBA00004196"/>
    </source>
</evidence>
<dbReference type="PIRSF" id="PIRSF002741">
    <property type="entry name" value="MppA"/>
    <property type="match status" value="1"/>
</dbReference>
<evidence type="ECO:0000259" key="5">
    <source>
        <dbReference type="Pfam" id="PF00496"/>
    </source>
</evidence>
<dbReference type="InterPro" id="IPR030678">
    <property type="entry name" value="Peptide/Ni-bd"/>
</dbReference>
<dbReference type="AlphaFoldDB" id="A0A3A1XYX3"/>
<reference evidence="6 7" key="1">
    <citation type="submission" date="2017-08" db="EMBL/GenBank/DDBJ databases">
        <title>Reclassification of Bisgaard taxon 37 and 44.</title>
        <authorList>
            <person name="Christensen H."/>
        </authorList>
    </citation>
    <scope>NUCLEOTIDE SEQUENCE [LARGE SCALE GENOMIC DNA]</scope>
    <source>
        <strain evidence="6 7">B96_3</strain>
    </source>
</reference>
<keyword evidence="3" id="KW-0813">Transport</keyword>
<dbReference type="CDD" id="cd08504">
    <property type="entry name" value="PBP2_OppA"/>
    <property type="match status" value="1"/>
</dbReference>
<evidence type="ECO:0000256" key="3">
    <source>
        <dbReference type="ARBA" id="ARBA00022448"/>
    </source>
</evidence>
<dbReference type="InterPro" id="IPR000914">
    <property type="entry name" value="SBP_5_dom"/>
</dbReference>
<comment type="subcellular location">
    <subcellularLocation>
        <location evidence="1">Cell envelope</location>
    </subcellularLocation>
</comment>
<dbReference type="OrthoDB" id="9801912at2"/>
<sequence>MLNYKDFFFDFLLEGPRLKNLKLKKLIAPLLCFTTFASAETVNPEPQVQANGDILYSAKWENTIPANVKLNKVQFLQRNAKENPATIDPGKLSDSNSINVARSLFDTLVRQAPDGHYVGVAAKAWKQSADGLTWTFYLRPEATWSDGKPVTAHDFVYAWQRLVDPQNASVYIDYLANANVKNAQEISQGKLAPQELGVQALDDYTFVVHLKQATPWFTQLVTLGVLSPVRQDKIEQFGDQWTHPENFVGNGPYILTENIINGHITFVKNPKYWDAKNVTIDKSEYIFMTDINMIYNKYLANEVLTADIPPNIYNKVLQERPNEVKEYIDPFTWSLYFNVDKFPDVKVRRALKLLIDNRYLTNVILKAGQPTSIFTPTFLADGQLATEEAYFTRPYQENVEEAIELLKQAGYSKEKPLHFSLLAPREQLINVTLVAIQGWFQQKTNGLVKMDTNIMERKVYESVVQSKDYQVRLGWLRADYDQASSFYNTLLCNNGQNSTLWCNPEYDAIVLEANKTVDERKRAELYAKANEIIQAQTPVAPIYLKGAYLLQSPALGGLSLKVKRRFLRDYYVIDAKVAPTTK</sequence>
<keyword evidence="4" id="KW-0732">Signal</keyword>
<proteinExistence type="inferred from homology"/>
<dbReference type="GO" id="GO:0030288">
    <property type="term" value="C:outer membrane-bounded periplasmic space"/>
    <property type="evidence" value="ECO:0007669"/>
    <property type="project" value="TreeGrafter"/>
</dbReference>
<evidence type="ECO:0000256" key="2">
    <source>
        <dbReference type="ARBA" id="ARBA00005695"/>
    </source>
</evidence>
<dbReference type="Gene3D" id="3.90.76.10">
    <property type="entry name" value="Dipeptide-binding Protein, Domain 1"/>
    <property type="match status" value="1"/>
</dbReference>